<evidence type="ECO:0000313" key="4">
    <source>
        <dbReference type="Proteomes" id="UP000198654"/>
    </source>
</evidence>
<dbReference type="InterPro" id="IPR000835">
    <property type="entry name" value="HTH_MarR-typ"/>
</dbReference>
<dbReference type="RefSeq" id="WP_089725738.1">
    <property type="nucleotide sequence ID" value="NZ_FNGI01000001.1"/>
</dbReference>
<evidence type="ECO:0000313" key="3">
    <source>
        <dbReference type="EMBL" id="SDL04285.1"/>
    </source>
</evidence>
<name>A0A1G9GUQ1_9GAMM</name>
<dbReference type="GO" id="GO:0003700">
    <property type="term" value="F:DNA-binding transcription factor activity"/>
    <property type="evidence" value="ECO:0007669"/>
    <property type="project" value="InterPro"/>
</dbReference>
<dbReference type="STRING" id="119000.SAMN05661010_00831"/>
<dbReference type="PRINTS" id="PR00598">
    <property type="entry name" value="HTHMARR"/>
</dbReference>
<dbReference type="SUPFAM" id="SSF46785">
    <property type="entry name" value="Winged helix' DNA-binding domain"/>
    <property type="match status" value="1"/>
</dbReference>
<dbReference type="InterPro" id="IPR036388">
    <property type="entry name" value="WH-like_DNA-bd_sf"/>
</dbReference>
<proteinExistence type="predicted"/>
<feature type="domain" description="HTH marR-type" evidence="2">
    <location>
        <begin position="18"/>
        <end position="156"/>
    </location>
</feature>
<dbReference type="InterPro" id="IPR039422">
    <property type="entry name" value="MarR/SlyA-like"/>
</dbReference>
<feature type="region of interest" description="Disordered" evidence="1">
    <location>
        <begin position="150"/>
        <end position="171"/>
    </location>
</feature>
<dbReference type="InterPro" id="IPR036390">
    <property type="entry name" value="WH_DNA-bd_sf"/>
</dbReference>
<reference evidence="3 4" key="1">
    <citation type="submission" date="2016-10" db="EMBL/GenBank/DDBJ databases">
        <authorList>
            <person name="de Groot N.N."/>
        </authorList>
    </citation>
    <scope>NUCLEOTIDE SEQUENCE [LARGE SCALE GENOMIC DNA]</scope>
    <source>
        <strain evidence="3 4">DSM 14789</strain>
    </source>
</reference>
<keyword evidence="4" id="KW-1185">Reference proteome</keyword>
<dbReference type="PANTHER" id="PTHR33164:SF43">
    <property type="entry name" value="HTH-TYPE TRANSCRIPTIONAL REPRESSOR YETL"/>
    <property type="match status" value="1"/>
</dbReference>
<dbReference type="Pfam" id="PF12802">
    <property type="entry name" value="MarR_2"/>
    <property type="match status" value="1"/>
</dbReference>
<dbReference type="GO" id="GO:0006950">
    <property type="term" value="P:response to stress"/>
    <property type="evidence" value="ECO:0007669"/>
    <property type="project" value="TreeGrafter"/>
</dbReference>
<dbReference type="Gene3D" id="1.10.10.10">
    <property type="entry name" value="Winged helix-like DNA-binding domain superfamily/Winged helix DNA-binding domain"/>
    <property type="match status" value="1"/>
</dbReference>
<evidence type="ECO:0000259" key="2">
    <source>
        <dbReference type="PROSITE" id="PS50995"/>
    </source>
</evidence>
<dbReference type="PROSITE" id="PS50995">
    <property type="entry name" value="HTH_MARR_2"/>
    <property type="match status" value="1"/>
</dbReference>
<dbReference type="GO" id="GO:0003677">
    <property type="term" value="F:DNA binding"/>
    <property type="evidence" value="ECO:0007669"/>
    <property type="project" value="UniProtKB-KW"/>
</dbReference>
<organism evidence="3 4">
    <name type="scientific">Modicisalibacter muralis</name>
    <dbReference type="NCBI Taxonomy" id="119000"/>
    <lineage>
        <taxon>Bacteria</taxon>
        <taxon>Pseudomonadati</taxon>
        <taxon>Pseudomonadota</taxon>
        <taxon>Gammaproteobacteria</taxon>
        <taxon>Oceanospirillales</taxon>
        <taxon>Halomonadaceae</taxon>
        <taxon>Modicisalibacter</taxon>
    </lineage>
</organism>
<sequence>MLNPFPAGDHALDGSKARLRLWLRMLRTTRHVENELRQRLRNEFDTTLPRFDVMAALYRQGDHETDGLLMSEISRALLVSNGNVTGIVDRLVADGLATRTQRPGDRRTSIIRLSDAGRHAFAAMAAAHERWIDELLGHLDAEAVDALSASLKPGHRTADTNPETAHREESP</sequence>
<dbReference type="Proteomes" id="UP000198654">
    <property type="component" value="Unassembled WGS sequence"/>
</dbReference>
<gene>
    <name evidence="3" type="ORF">SAMN05661010_00831</name>
</gene>
<protein>
    <submittedName>
        <fullName evidence="3">DNA-binding transcriptional regulator, MarR family</fullName>
    </submittedName>
</protein>
<dbReference type="OrthoDB" id="5296557at2"/>
<dbReference type="SMART" id="SM00347">
    <property type="entry name" value="HTH_MARR"/>
    <property type="match status" value="1"/>
</dbReference>
<dbReference type="PANTHER" id="PTHR33164">
    <property type="entry name" value="TRANSCRIPTIONAL REGULATOR, MARR FAMILY"/>
    <property type="match status" value="1"/>
</dbReference>
<keyword evidence="3" id="KW-0238">DNA-binding</keyword>
<accession>A0A1G9GUQ1</accession>
<dbReference type="AlphaFoldDB" id="A0A1G9GUQ1"/>
<dbReference type="EMBL" id="FNGI01000001">
    <property type="protein sequence ID" value="SDL04285.1"/>
    <property type="molecule type" value="Genomic_DNA"/>
</dbReference>
<evidence type="ECO:0000256" key="1">
    <source>
        <dbReference type="SAM" id="MobiDB-lite"/>
    </source>
</evidence>